<gene>
    <name evidence="1" type="ORF">D356_00985</name>
</gene>
<evidence type="ECO:0000313" key="2">
    <source>
        <dbReference type="Proteomes" id="UP000014622"/>
    </source>
</evidence>
<accession>A0AB73AAP5</accession>
<dbReference type="Proteomes" id="UP000014622">
    <property type="component" value="Unassembled WGS sequence"/>
</dbReference>
<protein>
    <submittedName>
        <fullName evidence="1">Uncharacterized protein</fullName>
    </submittedName>
</protein>
<dbReference type="AlphaFoldDB" id="A0AB73AAP5"/>
<proteinExistence type="predicted"/>
<name>A0AB73AAP5_ENTFC</name>
<dbReference type="EMBL" id="ATIT01000069">
    <property type="protein sequence ID" value="EPI13883.1"/>
    <property type="molecule type" value="Genomic_DNA"/>
</dbReference>
<reference evidence="1 2" key="1">
    <citation type="submission" date="2013-06" db="EMBL/GenBank/DDBJ databases">
        <authorList>
            <person name="Weinstock G."/>
            <person name="Sodergren E."/>
            <person name="Lobos E.A."/>
            <person name="Fulton L."/>
            <person name="Fulton R."/>
            <person name="Courtney L."/>
            <person name="Fronick C."/>
            <person name="O'Laughlin M."/>
            <person name="Godfrey J."/>
            <person name="Wilson R.M."/>
            <person name="Miner T."/>
            <person name="Farmer C."/>
            <person name="Delehaunty K."/>
            <person name="Cordes M."/>
            <person name="Minx P."/>
            <person name="Tomlinson C."/>
            <person name="Chen J."/>
            <person name="Wollam A."/>
            <person name="Pepin K.H."/>
            <person name="Bhonagiri V."/>
            <person name="Zhang X."/>
            <person name="Warren W."/>
            <person name="Mitreva M."/>
            <person name="Mardis E.R."/>
            <person name="Wilson R.K."/>
        </authorList>
    </citation>
    <scope>NUCLEOTIDE SEQUENCE [LARGE SCALE GENOMIC DNA]</scope>
    <source>
        <strain evidence="1 2">SD2A-2</strain>
    </source>
</reference>
<comment type="caution">
    <text evidence="1">The sequence shown here is derived from an EMBL/GenBank/DDBJ whole genome shotgun (WGS) entry which is preliminary data.</text>
</comment>
<evidence type="ECO:0000313" key="1">
    <source>
        <dbReference type="EMBL" id="EPI13883.1"/>
    </source>
</evidence>
<organism evidence="1 2">
    <name type="scientific">Enterococcus faecium SD2A-2</name>
    <dbReference type="NCBI Taxonomy" id="1244154"/>
    <lineage>
        <taxon>Bacteria</taxon>
        <taxon>Bacillati</taxon>
        <taxon>Bacillota</taxon>
        <taxon>Bacilli</taxon>
        <taxon>Lactobacillales</taxon>
        <taxon>Enterococcaceae</taxon>
        <taxon>Enterococcus</taxon>
    </lineage>
</organism>
<sequence length="44" mass="5448">MLLKFLKNFGLFLKKQQMEQRLFGKWDCDKIFAIVPFLYFIFQI</sequence>